<organism evidence="4 5">
    <name type="scientific">Babesia bigemina</name>
    <dbReference type="NCBI Taxonomy" id="5866"/>
    <lineage>
        <taxon>Eukaryota</taxon>
        <taxon>Sar</taxon>
        <taxon>Alveolata</taxon>
        <taxon>Apicomplexa</taxon>
        <taxon>Aconoidasida</taxon>
        <taxon>Piroplasmida</taxon>
        <taxon>Babesiidae</taxon>
        <taxon>Babesia</taxon>
    </lineage>
</organism>
<protein>
    <recommendedName>
        <fullName evidence="6">Ran guanine nucleotide release factor</fullName>
    </recommendedName>
</protein>
<keyword evidence="5" id="KW-1185">Reference proteome</keyword>
<sequence length="195" mass="22507">MIQHKRRLYGGSIVCGIPQTFQDLSDLLPVPDHQEVFINYRSAVEKDKNRVVARTSECVLSFEILEYEETGDDEIRARHLFHELASWNEADRSSTITIETVKTPDSIGVENCKAIILVGTMDVTKSSRVPQDDVRHVSVFLYVLRLREYRCDILVSYNFPLDDTDDEYATQLTMFKDITHSIQIIDDKLFIHRPA</sequence>
<dbReference type="AlphaFoldDB" id="A0A061DBD3"/>
<dbReference type="GO" id="GO:0005085">
    <property type="term" value="F:guanyl-nucleotide exchange factor activity"/>
    <property type="evidence" value="ECO:0007669"/>
    <property type="project" value="TreeGrafter"/>
</dbReference>
<gene>
    <name evidence="4" type="ORF">BBBOND_0301190</name>
</gene>
<evidence type="ECO:0000256" key="2">
    <source>
        <dbReference type="ARBA" id="ARBA00022448"/>
    </source>
</evidence>
<evidence type="ECO:0000313" key="5">
    <source>
        <dbReference type="Proteomes" id="UP000033188"/>
    </source>
</evidence>
<name>A0A061DBD3_BABBI</name>
<dbReference type="OMA" id="QEVFVYH"/>
<dbReference type="Proteomes" id="UP000033188">
    <property type="component" value="Chromosome 3"/>
</dbReference>
<dbReference type="SUPFAM" id="SSF55724">
    <property type="entry name" value="Mog1p/PsbP-like"/>
    <property type="match status" value="1"/>
</dbReference>
<dbReference type="KEGG" id="bbig:BBBOND_0301190"/>
<comment type="similarity">
    <text evidence="1">Belongs to the MOG1 family.</text>
</comment>
<dbReference type="PANTHER" id="PTHR15837:SF0">
    <property type="entry name" value="RAN GUANINE NUCLEOTIDE RELEASE FACTOR"/>
    <property type="match status" value="1"/>
</dbReference>
<proteinExistence type="inferred from homology"/>
<dbReference type="OrthoDB" id="10255285at2759"/>
<dbReference type="GO" id="GO:0006606">
    <property type="term" value="P:protein import into nucleus"/>
    <property type="evidence" value="ECO:0007669"/>
    <property type="project" value="TreeGrafter"/>
</dbReference>
<evidence type="ECO:0000313" key="4">
    <source>
        <dbReference type="EMBL" id="CDR96214.1"/>
    </source>
</evidence>
<dbReference type="Gene3D" id="3.40.1000.10">
    <property type="entry name" value="Mog1/PsbP, alpha/beta/alpha sandwich"/>
    <property type="match status" value="1"/>
</dbReference>
<dbReference type="GeneID" id="24564755"/>
<dbReference type="RefSeq" id="XP_012768400.1">
    <property type="nucleotide sequence ID" value="XM_012912946.1"/>
</dbReference>
<keyword evidence="2" id="KW-0813">Transport</keyword>
<evidence type="ECO:0000256" key="3">
    <source>
        <dbReference type="ARBA" id="ARBA00022927"/>
    </source>
</evidence>
<dbReference type="GO" id="GO:0005634">
    <property type="term" value="C:nucleus"/>
    <property type="evidence" value="ECO:0007669"/>
    <property type="project" value="TreeGrafter"/>
</dbReference>
<dbReference type="EMBL" id="LK391709">
    <property type="protein sequence ID" value="CDR96214.1"/>
    <property type="molecule type" value="Genomic_DNA"/>
</dbReference>
<reference evidence="5" key="1">
    <citation type="journal article" date="2014" name="Nucleic Acids Res.">
        <title>The evolutionary dynamics of variant antigen genes in Babesia reveal a history of genomic innovation underlying host-parasite interaction.</title>
        <authorList>
            <person name="Jackson A.P."/>
            <person name="Otto T.D."/>
            <person name="Darby A."/>
            <person name="Ramaprasad A."/>
            <person name="Xia D."/>
            <person name="Echaide I.E."/>
            <person name="Farber M."/>
            <person name="Gahlot S."/>
            <person name="Gamble J."/>
            <person name="Gupta D."/>
            <person name="Gupta Y."/>
            <person name="Jackson L."/>
            <person name="Malandrin L."/>
            <person name="Malas T.B."/>
            <person name="Moussa E."/>
            <person name="Nair M."/>
            <person name="Reid A.J."/>
            <person name="Sanders M."/>
            <person name="Sharma J."/>
            <person name="Tracey A."/>
            <person name="Quail M.A."/>
            <person name="Weir W."/>
            <person name="Wastling J.M."/>
            <person name="Hall N."/>
            <person name="Willadsen P."/>
            <person name="Lingelbach K."/>
            <person name="Shiels B."/>
            <person name="Tait A."/>
            <person name="Berriman M."/>
            <person name="Allred D.R."/>
            <person name="Pain A."/>
        </authorList>
    </citation>
    <scope>NUCLEOTIDE SEQUENCE [LARGE SCALE GENOMIC DNA]</scope>
    <source>
        <strain evidence="5">Bond</strain>
    </source>
</reference>
<dbReference type="InterPro" id="IPR007681">
    <property type="entry name" value="Mog1"/>
</dbReference>
<evidence type="ECO:0000256" key="1">
    <source>
        <dbReference type="ARBA" id="ARBA00010307"/>
    </source>
</evidence>
<keyword evidence="3" id="KW-0653">Protein transport</keyword>
<evidence type="ECO:0008006" key="6">
    <source>
        <dbReference type="Google" id="ProtNLM"/>
    </source>
</evidence>
<dbReference type="GO" id="GO:0031267">
    <property type="term" value="F:small GTPase binding"/>
    <property type="evidence" value="ECO:0007669"/>
    <property type="project" value="TreeGrafter"/>
</dbReference>
<dbReference type="STRING" id="5866.A0A061DBD3"/>
<dbReference type="Pfam" id="PF04603">
    <property type="entry name" value="Mog1"/>
    <property type="match status" value="1"/>
</dbReference>
<dbReference type="VEuPathDB" id="PiroplasmaDB:BBBOND_0301190"/>
<accession>A0A061DBD3</accession>
<dbReference type="PANTHER" id="PTHR15837">
    <property type="entry name" value="RAN GUANINE NUCLEOTIDE RELEASE FACTOR"/>
    <property type="match status" value="1"/>
</dbReference>
<dbReference type="InterPro" id="IPR016123">
    <property type="entry name" value="Mog1/PsbP_a/b/a-sand"/>
</dbReference>